<dbReference type="EMBL" id="LSBJ02000029">
    <property type="protein sequence ID" value="OWT42286.1"/>
    <property type="molecule type" value="Genomic_DNA"/>
</dbReference>
<dbReference type="AlphaFoldDB" id="A0A219AQK0"/>
<evidence type="ECO:0000313" key="2">
    <source>
        <dbReference type="EMBL" id="OWT42435.1"/>
    </source>
</evidence>
<dbReference type="EMBL" id="LSBJ02000015">
    <property type="protein sequence ID" value="OWT42435.1"/>
    <property type="molecule type" value="Genomic_DNA"/>
</dbReference>
<protein>
    <submittedName>
        <fullName evidence="2">Uncharacterized protein</fullName>
    </submittedName>
</protein>
<proteinExistence type="predicted"/>
<dbReference type="GeneID" id="33937175"/>
<accession>A0A219AQK0</accession>
<dbReference type="RefSeq" id="XP_022284956.1">
    <property type="nucleotide sequence ID" value="XM_022429997.1"/>
</dbReference>
<dbReference type="Proteomes" id="UP000078397">
    <property type="component" value="Unassembled WGS sequence"/>
</dbReference>
<reference evidence="2" key="2">
    <citation type="submission" date="2017-04" db="EMBL/GenBank/DDBJ databases">
        <title>Chromosome sequence assembly and comparative analysis of secretomes of two biotypes provide further insight into genetic mechanisms of parasitism and adaptative evolution of Pochonia chlamydosporia.</title>
        <authorList>
            <person name="Lin R."/>
            <person name="Shen B."/>
            <person name="Qin F."/>
            <person name="Cheng X."/>
            <person name="Xie B."/>
        </authorList>
    </citation>
    <scope>NUCLEOTIDE SEQUENCE</scope>
    <source>
        <strain evidence="2">170</strain>
    </source>
</reference>
<evidence type="ECO:0000313" key="3">
    <source>
        <dbReference type="Proteomes" id="UP000078397"/>
    </source>
</evidence>
<organism evidence="2 3">
    <name type="scientific">Pochonia chlamydosporia 170</name>
    <dbReference type="NCBI Taxonomy" id="1380566"/>
    <lineage>
        <taxon>Eukaryota</taxon>
        <taxon>Fungi</taxon>
        <taxon>Dikarya</taxon>
        <taxon>Ascomycota</taxon>
        <taxon>Pezizomycotina</taxon>
        <taxon>Sordariomycetes</taxon>
        <taxon>Hypocreomycetidae</taxon>
        <taxon>Hypocreales</taxon>
        <taxon>Clavicipitaceae</taxon>
        <taxon>Pochonia</taxon>
    </lineage>
</organism>
<comment type="caution">
    <text evidence="2">The sequence shown here is derived from an EMBL/GenBank/DDBJ whole genome shotgun (WGS) entry which is preliminary data.</text>
</comment>
<evidence type="ECO:0000313" key="1">
    <source>
        <dbReference type="EMBL" id="OWT42286.1"/>
    </source>
</evidence>
<gene>
    <name evidence="2" type="ORF">VFPPC_18376</name>
    <name evidence="1" type="ORF">VFPPC_18624</name>
</gene>
<reference evidence="2 3" key="1">
    <citation type="journal article" date="2016" name="PLoS Pathog.">
        <title>Biosynthesis of antibiotic leucinostatins in bio-control fungus Purpureocillium lilacinum and their inhibition on phytophthora revealed by genome mining.</title>
        <authorList>
            <person name="Wang G."/>
            <person name="Liu Z."/>
            <person name="Lin R."/>
            <person name="Li E."/>
            <person name="Mao Z."/>
            <person name="Ling J."/>
            <person name="Yang Y."/>
            <person name="Yin W.B."/>
            <person name="Xie B."/>
        </authorList>
    </citation>
    <scope>NUCLEOTIDE SEQUENCE [LARGE SCALE GENOMIC DNA]</scope>
    <source>
        <strain evidence="2">170</strain>
    </source>
</reference>
<dbReference type="KEGG" id="pchm:VFPPC_18376"/>
<keyword evidence="3" id="KW-1185">Reference proteome</keyword>
<name>A0A219AQK0_METCM</name>
<sequence length="121" mass="13268">MACSSNIPGQELASRHIFKSKRTISTPYLSAVVGLAAISQRSSSNTKPVAEQTCQQAALAGDCSTVQWLKSIRLRFFANYCFFYETPSCFLLAFSPGLRKRKPEFVLPSHGLRSCAIVATC</sequence>